<organism evidence="2 3">
    <name type="scientific">Corallincola luteus</name>
    <dbReference type="NCBI Taxonomy" id="1775177"/>
    <lineage>
        <taxon>Bacteria</taxon>
        <taxon>Pseudomonadati</taxon>
        <taxon>Pseudomonadota</taxon>
        <taxon>Gammaproteobacteria</taxon>
        <taxon>Alteromonadales</taxon>
        <taxon>Psychromonadaceae</taxon>
        <taxon>Corallincola</taxon>
    </lineage>
</organism>
<sequence length="189" mass="19834">MRRLISAAVLALCSASAAAIPMVDLTIDGNTWNDPFVLENMSTEGELISSVSIDLSGIGLVFDTEGLSSKLEFLDGDADYVAYQKSTGETVDGSNDVLEITFDELVSDSFAWIVDVDFVDPSLTYVSVFGNDMFGGLVSVFFDSGATLGGQFSRVAGNDDAAHLKVPTPAPLALLAAGLIGGGLLRRRA</sequence>
<feature type="signal peptide" evidence="1">
    <location>
        <begin position="1"/>
        <end position="19"/>
    </location>
</feature>
<dbReference type="EMBL" id="SJXE01000006">
    <property type="protein sequence ID" value="TCI02618.1"/>
    <property type="molecule type" value="Genomic_DNA"/>
</dbReference>
<keyword evidence="1" id="KW-0732">Signal</keyword>
<feature type="chain" id="PRO_5045188350" description="PEP-CTERM sorting domain-containing protein" evidence="1">
    <location>
        <begin position="20"/>
        <end position="189"/>
    </location>
</feature>
<evidence type="ECO:0000313" key="3">
    <source>
        <dbReference type="Proteomes" id="UP000292554"/>
    </source>
</evidence>
<keyword evidence="3" id="KW-1185">Reference proteome</keyword>
<evidence type="ECO:0000313" key="2">
    <source>
        <dbReference type="EMBL" id="TCI02618.1"/>
    </source>
</evidence>
<evidence type="ECO:0008006" key="4">
    <source>
        <dbReference type="Google" id="ProtNLM"/>
    </source>
</evidence>
<gene>
    <name evidence="2" type="ORF">EZV61_12505</name>
</gene>
<dbReference type="Proteomes" id="UP000292554">
    <property type="component" value="Unassembled WGS sequence"/>
</dbReference>
<name>A0ABY2AMN5_9GAMM</name>
<reference evidence="2 3" key="1">
    <citation type="submission" date="2019-02" db="EMBL/GenBank/DDBJ databases">
        <title>Corallincola luteus sp. nov., a marine bacterium isolated from surface sediment of Bohai Sea in China.</title>
        <authorList>
            <person name="Ren Q."/>
        </authorList>
    </citation>
    <scope>NUCLEOTIDE SEQUENCE [LARGE SCALE GENOMIC DNA]</scope>
    <source>
        <strain evidence="2 3">DASS28</strain>
    </source>
</reference>
<evidence type="ECO:0000256" key="1">
    <source>
        <dbReference type="SAM" id="SignalP"/>
    </source>
</evidence>
<comment type="caution">
    <text evidence="2">The sequence shown here is derived from an EMBL/GenBank/DDBJ whole genome shotgun (WGS) entry which is preliminary data.</text>
</comment>
<proteinExistence type="predicted"/>
<dbReference type="RefSeq" id="WP_131415997.1">
    <property type="nucleotide sequence ID" value="NZ_SJXE01000006.1"/>
</dbReference>
<accession>A0ABY2AMN5</accession>
<protein>
    <recommendedName>
        <fullName evidence="4">PEP-CTERM sorting domain-containing protein</fullName>
    </recommendedName>
</protein>